<dbReference type="EMBL" id="MU853225">
    <property type="protein sequence ID" value="KAK4126175.1"/>
    <property type="molecule type" value="Genomic_DNA"/>
</dbReference>
<dbReference type="PROSITE" id="PS51257">
    <property type="entry name" value="PROKAR_LIPOPROTEIN"/>
    <property type="match status" value="1"/>
</dbReference>
<gene>
    <name evidence="2" type="ORF">N657DRAFT_642956</name>
</gene>
<feature type="region of interest" description="Disordered" evidence="1">
    <location>
        <begin position="33"/>
        <end position="107"/>
    </location>
</feature>
<protein>
    <submittedName>
        <fullName evidence="2">Uncharacterized protein</fullName>
    </submittedName>
</protein>
<sequence>MIFNCRIHTAGLAGCGCSLAVESSGMALFSPHEARARPQAGISRLARQRGNRPRKIRGGSAPGEGRKPHHKGSVLDRRLSGAKADKKPQEGTCAPAISSRISDDESF</sequence>
<reference evidence="2" key="1">
    <citation type="journal article" date="2023" name="Mol. Phylogenet. Evol.">
        <title>Genome-scale phylogeny and comparative genomics of the fungal order Sordariales.</title>
        <authorList>
            <person name="Hensen N."/>
            <person name="Bonometti L."/>
            <person name="Westerberg I."/>
            <person name="Brannstrom I.O."/>
            <person name="Guillou S."/>
            <person name="Cros-Aarteil S."/>
            <person name="Calhoun S."/>
            <person name="Haridas S."/>
            <person name="Kuo A."/>
            <person name="Mondo S."/>
            <person name="Pangilinan J."/>
            <person name="Riley R."/>
            <person name="LaButti K."/>
            <person name="Andreopoulos B."/>
            <person name="Lipzen A."/>
            <person name="Chen C."/>
            <person name="Yan M."/>
            <person name="Daum C."/>
            <person name="Ng V."/>
            <person name="Clum A."/>
            <person name="Steindorff A."/>
            <person name="Ohm R.A."/>
            <person name="Martin F."/>
            <person name="Silar P."/>
            <person name="Natvig D.O."/>
            <person name="Lalanne C."/>
            <person name="Gautier V."/>
            <person name="Ament-Velasquez S.L."/>
            <person name="Kruys A."/>
            <person name="Hutchinson M.I."/>
            <person name="Powell A.J."/>
            <person name="Barry K."/>
            <person name="Miller A.N."/>
            <person name="Grigoriev I.V."/>
            <person name="Debuchy R."/>
            <person name="Gladieux P."/>
            <person name="Hiltunen Thoren M."/>
            <person name="Johannesson H."/>
        </authorList>
    </citation>
    <scope>NUCLEOTIDE SEQUENCE</scope>
    <source>
        <strain evidence="2">CBS 731.68</strain>
    </source>
</reference>
<dbReference type="Proteomes" id="UP001302602">
    <property type="component" value="Unassembled WGS sequence"/>
</dbReference>
<evidence type="ECO:0000313" key="2">
    <source>
        <dbReference type="EMBL" id="KAK4126175.1"/>
    </source>
</evidence>
<proteinExistence type="predicted"/>
<name>A0AAN6U564_9PEZI</name>
<dbReference type="GeneID" id="87829216"/>
<dbReference type="RefSeq" id="XP_062649946.1">
    <property type="nucleotide sequence ID" value="XM_062792447.1"/>
</dbReference>
<feature type="compositionally biased region" description="Basic residues" evidence="1">
    <location>
        <begin position="46"/>
        <end position="57"/>
    </location>
</feature>
<evidence type="ECO:0000313" key="3">
    <source>
        <dbReference type="Proteomes" id="UP001302602"/>
    </source>
</evidence>
<evidence type="ECO:0000256" key="1">
    <source>
        <dbReference type="SAM" id="MobiDB-lite"/>
    </source>
</evidence>
<keyword evidence="3" id="KW-1185">Reference proteome</keyword>
<dbReference type="AlphaFoldDB" id="A0AAN6U564"/>
<organism evidence="2 3">
    <name type="scientific">Parathielavia appendiculata</name>
    <dbReference type="NCBI Taxonomy" id="2587402"/>
    <lineage>
        <taxon>Eukaryota</taxon>
        <taxon>Fungi</taxon>
        <taxon>Dikarya</taxon>
        <taxon>Ascomycota</taxon>
        <taxon>Pezizomycotina</taxon>
        <taxon>Sordariomycetes</taxon>
        <taxon>Sordariomycetidae</taxon>
        <taxon>Sordariales</taxon>
        <taxon>Chaetomiaceae</taxon>
        <taxon>Parathielavia</taxon>
    </lineage>
</organism>
<accession>A0AAN6U564</accession>
<feature type="compositionally biased region" description="Basic and acidic residues" evidence="1">
    <location>
        <begin position="73"/>
        <end position="89"/>
    </location>
</feature>
<comment type="caution">
    <text evidence="2">The sequence shown here is derived from an EMBL/GenBank/DDBJ whole genome shotgun (WGS) entry which is preliminary data.</text>
</comment>
<reference evidence="2" key="2">
    <citation type="submission" date="2023-05" db="EMBL/GenBank/DDBJ databases">
        <authorList>
            <consortium name="Lawrence Berkeley National Laboratory"/>
            <person name="Steindorff A."/>
            <person name="Hensen N."/>
            <person name="Bonometti L."/>
            <person name="Westerberg I."/>
            <person name="Brannstrom I.O."/>
            <person name="Guillou S."/>
            <person name="Cros-Aarteil S."/>
            <person name="Calhoun S."/>
            <person name="Haridas S."/>
            <person name="Kuo A."/>
            <person name="Mondo S."/>
            <person name="Pangilinan J."/>
            <person name="Riley R."/>
            <person name="Labutti K."/>
            <person name="Andreopoulos B."/>
            <person name="Lipzen A."/>
            <person name="Chen C."/>
            <person name="Yanf M."/>
            <person name="Daum C."/>
            <person name="Ng V."/>
            <person name="Clum A."/>
            <person name="Ohm R."/>
            <person name="Martin F."/>
            <person name="Silar P."/>
            <person name="Natvig D."/>
            <person name="Lalanne C."/>
            <person name="Gautier V."/>
            <person name="Ament-Velasquez S.L."/>
            <person name="Kruys A."/>
            <person name="Hutchinson M.I."/>
            <person name="Powell A.J."/>
            <person name="Barry K."/>
            <person name="Miller A.N."/>
            <person name="Grigoriev I.V."/>
            <person name="Debuchy R."/>
            <person name="Gladieux P."/>
            <person name="Thoren M.H."/>
            <person name="Johannesson H."/>
        </authorList>
    </citation>
    <scope>NUCLEOTIDE SEQUENCE</scope>
    <source>
        <strain evidence="2">CBS 731.68</strain>
    </source>
</reference>